<evidence type="ECO:0000313" key="2">
    <source>
        <dbReference type="Proteomes" id="UP000324222"/>
    </source>
</evidence>
<sequence length="79" mass="8570">MDVTEQHRTTQTFSATLSYPRPALSSSITAGEETMFTSTLPTSGHREKYQGSSGSIGSICGCNKFQGVPDKTTPPTWQR</sequence>
<proteinExistence type="predicted"/>
<name>A0A5B7CIG4_PORTR</name>
<gene>
    <name evidence="1" type="ORF">E2C01_001925</name>
</gene>
<accession>A0A5B7CIG4</accession>
<protein>
    <submittedName>
        <fullName evidence="1">Uncharacterized protein</fullName>
    </submittedName>
</protein>
<dbReference type="EMBL" id="VSRR010000064">
    <property type="protein sequence ID" value="MPC09317.1"/>
    <property type="molecule type" value="Genomic_DNA"/>
</dbReference>
<dbReference type="AlphaFoldDB" id="A0A5B7CIG4"/>
<reference evidence="1 2" key="1">
    <citation type="submission" date="2019-05" db="EMBL/GenBank/DDBJ databases">
        <title>Another draft genome of Portunus trituberculatus and its Hox gene families provides insights of decapod evolution.</title>
        <authorList>
            <person name="Jeong J.-H."/>
            <person name="Song I."/>
            <person name="Kim S."/>
            <person name="Choi T."/>
            <person name="Kim D."/>
            <person name="Ryu S."/>
            <person name="Kim W."/>
        </authorList>
    </citation>
    <scope>NUCLEOTIDE SEQUENCE [LARGE SCALE GENOMIC DNA]</scope>
    <source>
        <tissue evidence="1">Muscle</tissue>
    </source>
</reference>
<keyword evidence="2" id="KW-1185">Reference proteome</keyword>
<comment type="caution">
    <text evidence="1">The sequence shown here is derived from an EMBL/GenBank/DDBJ whole genome shotgun (WGS) entry which is preliminary data.</text>
</comment>
<organism evidence="1 2">
    <name type="scientific">Portunus trituberculatus</name>
    <name type="common">Swimming crab</name>
    <name type="synonym">Neptunus trituberculatus</name>
    <dbReference type="NCBI Taxonomy" id="210409"/>
    <lineage>
        <taxon>Eukaryota</taxon>
        <taxon>Metazoa</taxon>
        <taxon>Ecdysozoa</taxon>
        <taxon>Arthropoda</taxon>
        <taxon>Crustacea</taxon>
        <taxon>Multicrustacea</taxon>
        <taxon>Malacostraca</taxon>
        <taxon>Eumalacostraca</taxon>
        <taxon>Eucarida</taxon>
        <taxon>Decapoda</taxon>
        <taxon>Pleocyemata</taxon>
        <taxon>Brachyura</taxon>
        <taxon>Eubrachyura</taxon>
        <taxon>Portunoidea</taxon>
        <taxon>Portunidae</taxon>
        <taxon>Portuninae</taxon>
        <taxon>Portunus</taxon>
    </lineage>
</organism>
<dbReference type="Proteomes" id="UP000324222">
    <property type="component" value="Unassembled WGS sequence"/>
</dbReference>
<evidence type="ECO:0000313" key="1">
    <source>
        <dbReference type="EMBL" id="MPC09317.1"/>
    </source>
</evidence>